<evidence type="ECO:0000313" key="2">
    <source>
        <dbReference type="Proteomes" id="UP000013063"/>
    </source>
</evidence>
<dbReference type="RefSeq" id="WP_004624125.1">
    <property type="nucleotide sequence ID" value="NZ_APMP01000038.1"/>
</dbReference>
<reference evidence="1 2" key="1">
    <citation type="journal article" date="2013" name="Genome Announc.">
        <title>Draft Genome Sequence for Caulobacter sp. Strain OR37, a Bacterium Tolerant to Heavy Metals.</title>
        <authorList>
            <person name="Utturkar S.M."/>
            <person name="Bollmann A."/>
            <person name="Brzoska R.M."/>
            <person name="Klingeman D.M."/>
            <person name="Epstein S.E."/>
            <person name="Palumbo A.V."/>
            <person name="Brown S.D."/>
        </authorList>
    </citation>
    <scope>NUCLEOTIDE SEQUENCE [LARGE SCALE GENOMIC DNA]</scope>
    <source>
        <strain evidence="1 2">OR37</strain>
    </source>
</reference>
<accession>R0EG21</accession>
<protein>
    <submittedName>
        <fullName evidence="1">Uncharacterized protein</fullName>
    </submittedName>
</protein>
<evidence type="ECO:0000313" key="1">
    <source>
        <dbReference type="EMBL" id="ENZ80197.1"/>
    </source>
</evidence>
<keyword evidence="2" id="KW-1185">Reference proteome</keyword>
<organism evidence="1 2">
    <name type="scientific">Caulobacter vibrioides OR37</name>
    <dbReference type="NCBI Taxonomy" id="1292034"/>
    <lineage>
        <taxon>Bacteria</taxon>
        <taxon>Pseudomonadati</taxon>
        <taxon>Pseudomonadota</taxon>
        <taxon>Alphaproteobacteria</taxon>
        <taxon>Caulobacterales</taxon>
        <taxon>Caulobacteraceae</taxon>
        <taxon>Caulobacter</taxon>
    </lineage>
</organism>
<dbReference type="OrthoDB" id="7187622at2"/>
<dbReference type="PATRIC" id="fig|1292034.3.peg.3865"/>
<proteinExistence type="predicted"/>
<dbReference type="EMBL" id="APMP01000038">
    <property type="protein sequence ID" value="ENZ80197.1"/>
    <property type="molecule type" value="Genomic_DNA"/>
</dbReference>
<gene>
    <name evidence="1" type="ORF">OR37_03893</name>
</gene>
<sequence precursor="true">MVKLNLEVFVFPMQAATPPAATAAAPQPPQLLRMAPVSQKARQLLLVKAAKREAVVVHQQIFLRVAAKPGPVATAPEGVTVSAIPCAWTVESYLQRDICFYSITGLLGCTEAMTKPLTVTERGQEDLPAGAVCDLSAKPIAAAQERAIAALDRVKDQTLDEDYRLAVKPQLTGTGATVTER</sequence>
<dbReference type="AlphaFoldDB" id="R0EG21"/>
<comment type="caution">
    <text evidence="1">The sequence shown here is derived from an EMBL/GenBank/DDBJ whole genome shotgun (WGS) entry which is preliminary data.</text>
</comment>
<name>R0EG21_CAUVI</name>
<dbReference type="Proteomes" id="UP000013063">
    <property type="component" value="Unassembled WGS sequence"/>
</dbReference>